<proteinExistence type="predicted"/>
<dbReference type="OrthoDB" id="4871559at2"/>
<feature type="region of interest" description="Disordered" evidence="1">
    <location>
        <begin position="79"/>
        <end position="100"/>
    </location>
</feature>
<keyword evidence="2" id="KW-1133">Transmembrane helix</keyword>
<dbReference type="AlphaFoldDB" id="A0A516G7Y5"/>
<dbReference type="EMBL" id="CP041616">
    <property type="protein sequence ID" value="QDO87615.1"/>
    <property type="molecule type" value="Genomic_DNA"/>
</dbReference>
<dbReference type="RefSeq" id="WP_143782292.1">
    <property type="nucleotide sequence ID" value="NZ_CP041616.1"/>
</dbReference>
<name>A0A516G7Y5_9MICO</name>
<evidence type="ECO:0000256" key="1">
    <source>
        <dbReference type="SAM" id="MobiDB-lite"/>
    </source>
</evidence>
<evidence type="ECO:0000313" key="4">
    <source>
        <dbReference type="Proteomes" id="UP000315395"/>
    </source>
</evidence>
<keyword evidence="2" id="KW-0472">Membrane</keyword>
<organism evidence="3 4">
    <name type="scientific">Ornithinimicrobium ciconiae</name>
    <dbReference type="NCBI Taxonomy" id="2594265"/>
    <lineage>
        <taxon>Bacteria</taxon>
        <taxon>Bacillati</taxon>
        <taxon>Actinomycetota</taxon>
        <taxon>Actinomycetes</taxon>
        <taxon>Micrococcales</taxon>
        <taxon>Ornithinimicrobiaceae</taxon>
        <taxon>Ornithinimicrobium</taxon>
    </lineage>
</organism>
<sequence length="304" mass="31763">MSSTSGRHSDDEIREALRGAVGDAQFDYDTLVAGTHHRAGRIRRRRAIATGVAVAVLGPALVGGAALVLPEILPGDSGTVAPAGAPESVDATDTPRPDDAAVTSAPVVAEVPWQDGELPQPEGGFEVNDDLPNAWEIPDARPTGVVELDDLGVPKLAMNYPRTVPVSALMTCDPGRADGAEPEAGQSFSFYSDASQDLAIELTVTGWADSVAARDGLLHDSYTLCTWDGVQGEPQEWSGHQGDEDYLLYAAESDRAAAVIRQGDYLVAVTVSEGDEGQNQDVAAEIAAKTAANLAVLDPAHGRD</sequence>
<accession>A0A516G7Y5</accession>
<evidence type="ECO:0000256" key="2">
    <source>
        <dbReference type="SAM" id="Phobius"/>
    </source>
</evidence>
<dbReference type="KEGG" id="orz:FNH13_04070"/>
<evidence type="ECO:0000313" key="3">
    <source>
        <dbReference type="EMBL" id="QDO87615.1"/>
    </source>
</evidence>
<dbReference type="Proteomes" id="UP000315395">
    <property type="component" value="Chromosome"/>
</dbReference>
<protein>
    <submittedName>
        <fullName evidence="3">Uncharacterized protein</fullName>
    </submittedName>
</protein>
<keyword evidence="4" id="KW-1185">Reference proteome</keyword>
<feature type="transmembrane region" description="Helical" evidence="2">
    <location>
        <begin position="47"/>
        <end position="69"/>
    </location>
</feature>
<gene>
    <name evidence="3" type="ORF">FNH13_04070</name>
</gene>
<reference evidence="3 4" key="1">
    <citation type="submission" date="2019-07" db="EMBL/GenBank/DDBJ databases">
        <title>complete genome sequencing of Ornithinimicrobium sp. H23M54.</title>
        <authorList>
            <person name="Bae J.-W."/>
            <person name="Lee S.-Y."/>
        </authorList>
    </citation>
    <scope>NUCLEOTIDE SEQUENCE [LARGE SCALE GENOMIC DNA]</scope>
    <source>
        <strain evidence="3 4">H23M54</strain>
    </source>
</reference>
<keyword evidence="2" id="KW-0812">Transmembrane</keyword>